<reference evidence="2" key="1">
    <citation type="submission" date="2016-10" db="EMBL/GenBank/DDBJ databases">
        <authorList>
            <person name="Varghese N."/>
            <person name="Submissions S."/>
        </authorList>
    </citation>
    <scope>NUCLEOTIDE SEQUENCE [LARGE SCALE GENOMIC DNA]</scope>
    <source>
        <strain evidence="2">DSM 25575</strain>
    </source>
</reference>
<dbReference type="EMBL" id="FOVD01000005">
    <property type="protein sequence ID" value="SFN56941.1"/>
    <property type="molecule type" value="Genomic_DNA"/>
</dbReference>
<sequence>MYKILLTLFLIIFINKNLYSQNINLEEYEVYFGNTLIAKQDFIKNSQNLNEVQSKTLEFKPITDGFKKAYYLNGKLYSSGKIENLKENGVWEYWHPNGQKARKGEFINGKPNGTHEYWYENGNIRGIGNWKNGVYDGKWEMYNEKGLEKTVQEYKDGKQIL</sequence>
<dbReference type="Pfam" id="PF07661">
    <property type="entry name" value="MORN_2"/>
    <property type="match status" value="2"/>
</dbReference>
<evidence type="ECO:0000313" key="1">
    <source>
        <dbReference type="EMBL" id="SFN56941.1"/>
    </source>
</evidence>
<protein>
    <submittedName>
        <fullName evidence="1">MORN repeat variant</fullName>
    </submittedName>
</protein>
<accession>A0A1I5A356</accession>
<keyword evidence="2" id="KW-1185">Reference proteome</keyword>
<dbReference type="AlphaFoldDB" id="A0A1I5A356"/>
<organism evidence="1 2">
    <name type="scientific">Chryseobacterium oleae</name>
    <dbReference type="NCBI Taxonomy" id="491207"/>
    <lineage>
        <taxon>Bacteria</taxon>
        <taxon>Pseudomonadati</taxon>
        <taxon>Bacteroidota</taxon>
        <taxon>Flavobacteriia</taxon>
        <taxon>Flavobacteriales</taxon>
        <taxon>Weeksellaceae</taxon>
        <taxon>Chryseobacterium group</taxon>
        <taxon>Chryseobacterium</taxon>
    </lineage>
</organism>
<dbReference type="OrthoDB" id="8536728at2"/>
<proteinExistence type="predicted"/>
<dbReference type="Gene3D" id="3.90.930.1">
    <property type="match status" value="1"/>
</dbReference>
<gene>
    <name evidence="1" type="ORF">SAMN05421594_3287</name>
</gene>
<name>A0A1I5A356_CHROL</name>
<dbReference type="InterPro" id="IPR011652">
    <property type="entry name" value="MORN_2"/>
</dbReference>
<dbReference type="RefSeq" id="WP_090025505.1">
    <property type="nucleotide sequence ID" value="NZ_FOVD01000005.1"/>
</dbReference>
<evidence type="ECO:0000313" key="2">
    <source>
        <dbReference type="Proteomes" id="UP000198769"/>
    </source>
</evidence>
<dbReference type="SUPFAM" id="SSF82185">
    <property type="entry name" value="Histone H3 K4-specific methyltransferase SET7/9 N-terminal domain"/>
    <property type="match status" value="1"/>
</dbReference>
<dbReference type="Proteomes" id="UP000198769">
    <property type="component" value="Unassembled WGS sequence"/>
</dbReference>